<keyword evidence="2" id="KW-1185">Reference proteome</keyword>
<evidence type="ECO:0000313" key="2">
    <source>
        <dbReference type="Proteomes" id="UP001174694"/>
    </source>
</evidence>
<organism evidence="1 2">
    <name type="scientific">Pleurostoma richardsiae</name>
    <dbReference type="NCBI Taxonomy" id="41990"/>
    <lineage>
        <taxon>Eukaryota</taxon>
        <taxon>Fungi</taxon>
        <taxon>Dikarya</taxon>
        <taxon>Ascomycota</taxon>
        <taxon>Pezizomycotina</taxon>
        <taxon>Sordariomycetes</taxon>
        <taxon>Sordariomycetidae</taxon>
        <taxon>Calosphaeriales</taxon>
        <taxon>Pleurostomataceae</taxon>
        <taxon>Pleurostoma</taxon>
    </lineage>
</organism>
<dbReference type="EMBL" id="JANBVO010000099">
    <property type="protein sequence ID" value="KAJ9130229.1"/>
    <property type="molecule type" value="Genomic_DNA"/>
</dbReference>
<protein>
    <submittedName>
        <fullName evidence="1">Uncharacterized protein</fullName>
    </submittedName>
</protein>
<reference evidence="1" key="1">
    <citation type="submission" date="2022-07" db="EMBL/GenBank/DDBJ databases">
        <title>Fungi with potential for degradation of polypropylene.</title>
        <authorList>
            <person name="Gostincar C."/>
        </authorList>
    </citation>
    <scope>NUCLEOTIDE SEQUENCE</scope>
    <source>
        <strain evidence="1">EXF-13308</strain>
    </source>
</reference>
<gene>
    <name evidence="1" type="ORF">NKR23_g12297</name>
</gene>
<dbReference type="AlphaFoldDB" id="A0AA38R658"/>
<comment type="caution">
    <text evidence="1">The sequence shown here is derived from an EMBL/GenBank/DDBJ whole genome shotgun (WGS) entry which is preliminary data.</text>
</comment>
<proteinExistence type="predicted"/>
<evidence type="ECO:0000313" key="1">
    <source>
        <dbReference type="EMBL" id="KAJ9130229.1"/>
    </source>
</evidence>
<accession>A0AA38R658</accession>
<name>A0AA38R658_9PEZI</name>
<dbReference type="Proteomes" id="UP001174694">
    <property type="component" value="Unassembled WGS sequence"/>
</dbReference>
<sequence length="337" mass="37075">MAGSANTITLRRLLTQPKPEVPCKTKASKNSTGQWPTVGIDAIRLWDQFNIDILNESYGHILDLEIPVEQLAEAPRAEDVLEGMEITKPTDILHLIGWNDRVLRPTLAFAKQHLHLHTSVRLQHDVAAADNSSFARIMDGRRPIRVDHRVALDDFPLPHLVIGLGRSSSKFQGRLLAGHSGKTAKENLWPLRQLANLCDLAKTRYGYIVTDQDLVACCFYKTEAARSGQTAGSTEVVDWKVALMPVPWTKYGEEQLTTDLALWWLCMLALSAPHHRNLPTEEPSPPAYQPPSPGNPGALAAVVGINIDPIFDLGADLDGFDFDFGPDITNEGQAGSA</sequence>